<dbReference type="EMBL" id="RJSG01000003">
    <property type="protein sequence ID" value="RNL77601.1"/>
    <property type="molecule type" value="Genomic_DNA"/>
</dbReference>
<reference evidence="1 2" key="1">
    <citation type="submission" date="2018-11" db="EMBL/GenBank/DDBJ databases">
        <authorList>
            <person name="Li F."/>
        </authorList>
    </citation>
    <scope>NUCLEOTIDE SEQUENCE [LARGE SCALE GENOMIC DNA]</scope>
    <source>
        <strain evidence="1 2">KIS18-7</strain>
    </source>
</reference>
<dbReference type="AlphaFoldDB" id="A0A3N0DQ39"/>
<protein>
    <submittedName>
        <fullName evidence="1">ATP-binding protein</fullName>
    </submittedName>
</protein>
<keyword evidence="1" id="KW-0067">ATP-binding</keyword>
<dbReference type="OrthoDB" id="9804380at2"/>
<dbReference type="RefSeq" id="WP_123235187.1">
    <property type="nucleotide sequence ID" value="NZ_RJSG01000003.1"/>
</dbReference>
<dbReference type="Gene3D" id="3.40.50.300">
    <property type="entry name" value="P-loop containing nucleotide triphosphate hydrolases"/>
    <property type="match status" value="2"/>
</dbReference>
<dbReference type="SUPFAM" id="SSF52540">
    <property type="entry name" value="P-loop containing nucleoside triphosphate hydrolases"/>
    <property type="match status" value="1"/>
</dbReference>
<evidence type="ECO:0000313" key="1">
    <source>
        <dbReference type="EMBL" id="RNL77601.1"/>
    </source>
</evidence>
<proteinExistence type="predicted"/>
<accession>A0A3N0DQ39</accession>
<dbReference type="GO" id="GO:0005524">
    <property type="term" value="F:ATP binding"/>
    <property type="evidence" value="ECO:0007669"/>
    <property type="project" value="UniProtKB-KW"/>
</dbReference>
<evidence type="ECO:0000313" key="2">
    <source>
        <dbReference type="Proteomes" id="UP000277094"/>
    </source>
</evidence>
<gene>
    <name evidence="1" type="ORF">EFL95_16460</name>
</gene>
<keyword evidence="1" id="KW-0547">Nucleotide-binding</keyword>
<keyword evidence="2" id="KW-1185">Reference proteome</keyword>
<comment type="caution">
    <text evidence="1">The sequence shown here is derived from an EMBL/GenBank/DDBJ whole genome shotgun (WGS) entry which is preliminary data.</text>
</comment>
<name>A0A3N0DQ39_9ACTN</name>
<sequence length="453" mass="49042">MRQTKVRRDQKPFAVASRATGRSLRSMRVPVHRATTRNLQAAYPFTVDSALGSRGIYIGRQAGSDASFVFDPWELYTENVITNPNILLAGVIGRGKSALAKSLALRMTAFGVRVYVPGDPKGEWGEVARALGSEPIVLGRGLPARVNPLDPGDRPEGLSADEWQREVLARRNNLLASLAETALDRRLLPVERNALLVALTAVTGARDPERGPAPVLPEIVTALLNPTPETAATLSMTERELALDSRNLALELRRLVVGDLAGLFDGATTHHLDFNAPIQVLDTSRLAGDDTAIALLMTCASAWMETTLASDRGGRRLVVYDEAWRMLRHLALVRRMQSQWKLSRALGVANLAVVHRISDLGAVGATGSEAVALAQGLLADCSTRIVYAQESDQVEMTAHALGLSDVEADQLVHLPRGRGLWRIGRHAAIVDHILGSAEWPVIDTDGRMRGDSS</sequence>
<dbReference type="Proteomes" id="UP000277094">
    <property type="component" value="Unassembled WGS sequence"/>
</dbReference>
<dbReference type="InterPro" id="IPR027417">
    <property type="entry name" value="P-loop_NTPase"/>
</dbReference>
<organism evidence="1 2">
    <name type="scientific">Nocardioides marmorisolisilvae</name>
    <dbReference type="NCBI Taxonomy" id="1542737"/>
    <lineage>
        <taxon>Bacteria</taxon>
        <taxon>Bacillati</taxon>
        <taxon>Actinomycetota</taxon>
        <taxon>Actinomycetes</taxon>
        <taxon>Propionibacteriales</taxon>
        <taxon>Nocardioidaceae</taxon>
        <taxon>Nocardioides</taxon>
    </lineage>
</organism>